<protein>
    <submittedName>
        <fullName evidence="2">Uncharacterized protein</fullName>
    </submittedName>
</protein>
<accession>A0A5C6N4U2</accession>
<evidence type="ECO:0000313" key="2">
    <source>
        <dbReference type="EMBL" id="TWW60740.1"/>
    </source>
</evidence>
<comment type="caution">
    <text evidence="2">The sequence shown here is derived from an EMBL/GenBank/DDBJ whole genome shotgun (WGS) entry which is preliminary data.</text>
</comment>
<sequence>MNRVRCPPPPPRPAATTCTDHTAAVAVRLHKTHSHVPPRDVSRGDFPCQCVRRTLRSLPRLTGTRFSLFFGFSLHLRSVSFTSIDPVSAATPELSLAPSPPRRPRLMFSPLGFWTRERKKSGEAERERETEGRDRGREVRTRGSLILLMGIRPADGGIRTEAAQRLRG</sequence>
<proteinExistence type="predicted"/>
<evidence type="ECO:0000256" key="1">
    <source>
        <dbReference type="SAM" id="MobiDB-lite"/>
    </source>
</evidence>
<dbReference type="Proteomes" id="UP000324091">
    <property type="component" value="Chromosome 5"/>
</dbReference>
<feature type="region of interest" description="Disordered" evidence="1">
    <location>
        <begin position="118"/>
        <end position="139"/>
    </location>
</feature>
<dbReference type="EMBL" id="RHFK02000018">
    <property type="protein sequence ID" value="TWW60740.1"/>
    <property type="molecule type" value="Genomic_DNA"/>
</dbReference>
<reference evidence="2 3" key="1">
    <citation type="submission" date="2019-04" db="EMBL/GenBank/DDBJ databases">
        <title>Chromosome genome assembly for Takifugu flavidus.</title>
        <authorList>
            <person name="Xiao S."/>
        </authorList>
    </citation>
    <scope>NUCLEOTIDE SEQUENCE [LARGE SCALE GENOMIC DNA]</scope>
    <source>
        <strain evidence="2">HTHZ2018</strain>
        <tissue evidence="2">Muscle</tissue>
    </source>
</reference>
<feature type="compositionally biased region" description="Basic and acidic residues" evidence="1">
    <location>
        <begin position="120"/>
        <end position="139"/>
    </location>
</feature>
<organism evidence="2 3">
    <name type="scientific">Takifugu flavidus</name>
    <name type="common">sansaifugu</name>
    <dbReference type="NCBI Taxonomy" id="433684"/>
    <lineage>
        <taxon>Eukaryota</taxon>
        <taxon>Metazoa</taxon>
        <taxon>Chordata</taxon>
        <taxon>Craniata</taxon>
        <taxon>Vertebrata</taxon>
        <taxon>Euteleostomi</taxon>
        <taxon>Actinopterygii</taxon>
        <taxon>Neopterygii</taxon>
        <taxon>Teleostei</taxon>
        <taxon>Neoteleostei</taxon>
        <taxon>Acanthomorphata</taxon>
        <taxon>Eupercaria</taxon>
        <taxon>Tetraodontiformes</taxon>
        <taxon>Tetradontoidea</taxon>
        <taxon>Tetraodontidae</taxon>
        <taxon>Takifugu</taxon>
    </lineage>
</organism>
<evidence type="ECO:0000313" key="3">
    <source>
        <dbReference type="Proteomes" id="UP000324091"/>
    </source>
</evidence>
<gene>
    <name evidence="2" type="ORF">D4764_05G0008300</name>
</gene>
<name>A0A5C6N4U2_9TELE</name>
<dbReference type="AlphaFoldDB" id="A0A5C6N4U2"/>
<keyword evidence="3" id="KW-1185">Reference proteome</keyword>